<dbReference type="InterPro" id="IPR045864">
    <property type="entry name" value="aa-tRNA-synth_II/BPL/LPL"/>
</dbReference>
<dbReference type="CDD" id="cd00773">
    <property type="entry name" value="HisRS-like_core"/>
    <property type="match status" value="1"/>
</dbReference>
<evidence type="ECO:0000256" key="1">
    <source>
        <dbReference type="ARBA" id="ARBA00008226"/>
    </source>
</evidence>
<dbReference type="PROSITE" id="PS50862">
    <property type="entry name" value="AA_TRNA_LIGASE_II"/>
    <property type="match status" value="1"/>
</dbReference>
<accession>A0ABY5BT81</accession>
<keyword evidence="5" id="KW-1185">Reference proteome</keyword>
<dbReference type="InterPro" id="IPR004516">
    <property type="entry name" value="HisRS/HisZ"/>
</dbReference>
<gene>
    <name evidence="2 4" type="primary">hisS</name>
    <name evidence="4" type="ORF">M3M39_00760</name>
</gene>
<dbReference type="Pfam" id="PF13393">
    <property type="entry name" value="tRNA-synt_His"/>
    <property type="match status" value="1"/>
</dbReference>
<dbReference type="PIRSF" id="PIRSF001549">
    <property type="entry name" value="His-tRNA_synth"/>
    <property type="match status" value="1"/>
</dbReference>
<keyword evidence="2" id="KW-0648">Protein biosynthesis</keyword>
<dbReference type="PANTHER" id="PTHR43707:SF1">
    <property type="entry name" value="HISTIDINE--TRNA LIGASE, MITOCHONDRIAL-RELATED"/>
    <property type="match status" value="1"/>
</dbReference>
<dbReference type="InterPro" id="IPR015807">
    <property type="entry name" value="His-tRNA-ligase"/>
</dbReference>
<protein>
    <recommendedName>
        <fullName evidence="2">Histidine--tRNA ligase</fullName>
        <ecNumber evidence="2">6.1.1.21</ecNumber>
    </recommendedName>
    <alternativeName>
        <fullName evidence="2">Histidyl-tRNA synthetase</fullName>
        <shortName evidence="2">HisRS</shortName>
    </alternativeName>
</protein>
<evidence type="ECO:0000313" key="5">
    <source>
        <dbReference type="Proteomes" id="UP001057025"/>
    </source>
</evidence>
<name>A0ABY5BT81_9LACO</name>
<sequence>MDGKFKRVRGMEDILPEQTAIWQRIEDTARTIFARYNYAEIRTPLVEKTDVFSRTSGDSSDIVTKQMYSFEDKGGRSITLRPEGTAGIVRSFVENKLFGPEHPKPVKTYYMGPMFRYERPGATHNREFHQIGCETIGTVSPQIDAEVIRLAIDIFQGLDIEDLRVELNTLGDDASRAAYRDTLVEYFEQYRDELSSDSQRRLEQNPLRILDSKDRHDQEIVAGAPKLEDSLNERSQRYFAAVKRTLDILHVDYVVDDRLVRGLDYYTDTVFEIQAKAQAFGDEYTTICAGGRYNNMVQEFGGPEMGGVGFAFGEERLATVVQAKESEHAVDYFICTDTKGKEPEEASRIFDDALAKAAELRNAGNVVEVNFQERSMKSQKKEAFKLNATHTIVVE</sequence>
<comment type="similarity">
    <text evidence="1 2">Belongs to the class-II aminoacyl-tRNA synthetase family.</text>
</comment>
<keyword evidence="2" id="KW-0067">ATP-binding</keyword>
<dbReference type="EMBL" id="CP097118">
    <property type="protein sequence ID" value="USS88049.1"/>
    <property type="molecule type" value="Genomic_DNA"/>
</dbReference>
<keyword evidence="2 4" id="KW-0436">Ligase</keyword>
<dbReference type="Proteomes" id="UP001057025">
    <property type="component" value="Chromosome"/>
</dbReference>
<keyword evidence="2" id="KW-0963">Cytoplasm</keyword>
<dbReference type="NCBIfam" id="TIGR00442">
    <property type="entry name" value="hisS"/>
    <property type="match status" value="1"/>
</dbReference>
<evidence type="ECO:0000259" key="3">
    <source>
        <dbReference type="PROSITE" id="PS50862"/>
    </source>
</evidence>
<dbReference type="InterPro" id="IPR036621">
    <property type="entry name" value="Anticodon-bd_dom_sf"/>
</dbReference>
<comment type="subcellular location">
    <subcellularLocation>
        <location evidence="2">Cytoplasm</location>
    </subcellularLocation>
</comment>
<evidence type="ECO:0000313" key="4">
    <source>
        <dbReference type="EMBL" id="USS88049.1"/>
    </source>
</evidence>
<proteinExistence type="inferred from homology"/>
<dbReference type="Gene3D" id="3.40.50.800">
    <property type="entry name" value="Anticodon-binding domain"/>
    <property type="match status" value="1"/>
</dbReference>
<dbReference type="EC" id="6.1.1.21" evidence="2"/>
<keyword evidence="2" id="KW-0547">Nucleotide-binding</keyword>
<dbReference type="RefSeq" id="WP_252797338.1">
    <property type="nucleotide sequence ID" value="NZ_CP097118.1"/>
</dbReference>
<dbReference type="SUPFAM" id="SSF55681">
    <property type="entry name" value="Class II aaRS and biotin synthetases"/>
    <property type="match status" value="1"/>
</dbReference>
<feature type="domain" description="Aminoacyl-transfer RNA synthetases class-II family profile" evidence="3">
    <location>
        <begin position="21"/>
        <end position="343"/>
    </location>
</feature>
<dbReference type="HAMAP" id="MF_00127">
    <property type="entry name" value="His_tRNA_synth"/>
    <property type="match status" value="1"/>
</dbReference>
<comment type="subunit">
    <text evidence="2">Homodimer.</text>
</comment>
<dbReference type="GO" id="GO:0004821">
    <property type="term" value="F:histidine-tRNA ligase activity"/>
    <property type="evidence" value="ECO:0007669"/>
    <property type="project" value="UniProtKB-EC"/>
</dbReference>
<dbReference type="InterPro" id="IPR041715">
    <property type="entry name" value="HisRS-like_core"/>
</dbReference>
<dbReference type="InterPro" id="IPR006195">
    <property type="entry name" value="aa-tRNA-synth_II"/>
</dbReference>
<reference evidence="4" key="1">
    <citation type="submission" date="2022-05" db="EMBL/GenBank/DDBJ databases">
        <authorList>
            <person name="Oliphant S.A."/>
            <person name="Watson-Haigh N.S."/>
            <person name="Sumby K.M."/>
            <person name="Gardner J.M."/>
            <person name="Jiranek V."/>
        </authorList>
    </citation>
    <scope>NUCLEOTIDE SEQUENCE</scope>
    <source>
        <strain evidence="4">KI11_C11</strain>
    </source>
</reference>
<organism evidence="4 5">
    <name type="scientific">Fructilactobacillus hinvesii</name>
    <dbReference type="NCBI Taxonomy" id="2940300"/>
    <lineage>
        <taxon>Bacteria</taxon>
        <taxon>Bacillati</taxon>
        <taxon>Bacillota</taxon>
        <taxon>Bacilli</taxon>
        <taxon>Lactobacillales</taxon>
        <taxon>Lactobacillaceae</taxon>
        <taxon>Fructilactobacillus</taxon>
    </lineage>
</organism>
<dbReference type="Gene3D" id="3.30.930.10">
    <property type="entry name" value="Bira Bifunctional Protein, Domain 2"/>
    <property type="match status" value="1"/>
</dbReference>
<keyword evidence="2" id="KW-0030">Aminoacyl-tRNA synthetase</keyword>
<dbReference type="PANTHER" id="PTHR43707">
    <property type="entry name" value="HISTIDYL-TRNA SYNTHETASE"/>
    <property type="match status" value="1"/>
</dbReference>
<comment type="catalytic activity">
    <reaction evidence="2">
        <text>tRNA(His) + L-histidine + ATP = L-histidyl-tRNA(His) + AMP + diphosphate + H(+)</text>
        <dbReference type="Rhea" id="RHEA:17313"/>
        <dbReference type="Rhea" id="RHEA-COMP:9665"/>
        <dbReference type="Rhea" id="RHEA-COMP:9689"/>
        <dbReference type="ChEBI" id="CHEBI:15378"/>
        <dbReference type="ChEBI" id="CHEBI:30616"/>
        <dbReference type="ChEBI" id="CHEBI:33019"/>
        <dbReference type="ChEBI" id="CHEBI:57595"/>
        <dbReference type="ChEBI" id="CHEBI:78442"/>
        <dbReference type="ChEBI" id="CHEBI:78527"/>
        <dbReference type="ChEBI" id="CHEBI:456215"/>
        <dbReference type="EC" id="6.1.1.21"/>
    </reaction>
</comment>
<evidence type="ECO:0000256" key="2">
    <source>
        <dbReference type="HAMAP-Rule" id="MF_00127"/>
    </source>
</evidence>